<evidence type="ECO:0008006" key="8">
    <source>
        <dbReference type="Google" id="ProtNLM"/>
    </source>
</evidence>
<dbReference type="Pfam" id="PF00955">
    <property type="entry name" value="HCO3_cotransp"/>
    <property type="match status" value="1"/>
</dbReference>
<organism evidence="6 7">
    <name type="scientific">Liquidambar formosana</name>
    <name type="common">Formosan gum</name>
    <dbReference type="NCBI Taxonomy" id="63359"/>
    <lineage>
        <taxon>Eukaryota</taxon>
        <taxon>Viridiplantae</taxon>
        <taxon>Streptophyta</taxon>
        <taxon>Embryophyta</taxon>
        <taxon>Tracheophyta</taxon>
        <taxon>Spermatophyta</taxon>
        <taxon>Magnoliopsida</taxon>
        <taxon>eudicotyledons</taxon>
        <taxon>Gunneridae</taxon>
        <taxon>Pentapetalae</taxon>
        <taxon>Saxifragales</taxon>
        <taxon>Altingiaceae</taxon>
        <taxon>Liquidambar</taxon>
    </lineage>
</organism>
<name>A0AAP0RZP8_LIQFO</name>
<dbReference type="InterPro" id="IPR029480">
    <property type="entry name" value="Transpos_assoc"/>
</dbReference>
<dbReference type="PANTHER" id="PTHR33223">
    <property type="entry name" value="CCHC-TYPE DOMAIN-CONTAINING PROTEIN"/>
    <property type="match status" value="1"/>
</dbReference>
<dbReference type="GO" id="GO:0006820">
    <property type="term" value="P:monoatomic anion transport"/>
    <property type="evidence" value="ECO:0007669"/>
    <property type="project" value="InterPro"/>
</dbReference>
<sequence>MGRQAAWAWAASHQQPVVTGIVWEDLSSNEVRWRLNFELESIRCDPMCIPKLSDDVLAWIRNPQGRLVSVESTHQTDMADERTSEGHFDLEACLKAIMAKLDHTAETSDTALKMAQENQQKMADLEQNGSKAHSSGIPHGAGTEEGPQSNENTKTRGESSLKPEVTNLEGEAKGKGTSSDSVLASKVEALERTIKGIRRADDMVDVRTLSLFPTARIPLQFKMPELEKFDETGCPKTHLKMYVRAMHPRGATDELLAQMFHETLATSALKWFLSLDENRTRTWEDICNEFSEHYKYNIEVDVTRRDLETTKQGAHETFSAYITRWRQKASRMTDRPNEEDQIQLVVKNLLPVYHKHLFAHYFPNFKALIGAGTQVEDAINDGTIKTEEVRSRKTNFTGKNNAEVNTITQPIQPFSLNDVNPPRQFTDLFMPLERVLEKLISRDLLKPLDPRPPPNPLPKSYNENEYCKASKAYLEGVEQFLDFAFANEAQRGKILCPCKNCHNFLWKIRDIVKEHLDMGKVPPAYIFAAFILAVMIAGLYFFDHSVASQLAQKKEFNLKKPSAYHYDILLLGFLVYG</sequence>
<keyword evidence="2" id="KW-0812">Transmembrane</keyword>
<dbReference type="AlphaFoldDB" id="A0AAP0RZP8"/>
<dbReference type="Pfam" id="PF13963">
    <property type="entry name" value="Transpos_assoc"/>
    <property type="match status" value="1"/>
</dbReference>
<dbReference type="InterPro" id="IPR011531">
    <property type="entry name" value="HCO3_transpt-like_TM_dom"/>
</dbReference>
<dbReference type="Proteomes" id="UP001415857">
    <property type="component" value="Unassembled WGS sequence"/>
</dbReference>
<dbReference type="Pfam" id="PF03732">
    <property type="entry name" value="Retrotrans_gag"/>
    <property type="match status" value="1"/>
</dbReference>
<evidence type="ECO:0000256" key="2">
    <source>
        <dbReference type="SAM" id="Phobius"/>
    </source>
</evidence>
<accession>A0AAP0RZP8</accession>
<feature type="compositionally biased region" description="Polar residues" evidence="1">
    <location>
        <begin position="120"/>
        <end position="133"/>
    </location>
</feature>
<dbReference type="PANTHER" id="PTHR33223:SF8">
    <property type="entry name" value="OS04G0172440 PROTEIN"/>
    <property type="match status" value="1"/>
</dbReference>
<dbReference type="EMBL" id="JBBPBK010000004">
    <property type="protein sequence ID" value="KAK9287459.1"/>
    <property type="molecule type" value="Genomic_DNA"/>
</dbReference>
<evidence type="ECO:0000256" key="1">
    <source>
        <dbReference type="SAM" id="MobiDB-lite"/>
    </source>
</evidence>
<gene>
    <name evidence="6" type="ORF">L1049_015880</name>
</gene>
<dbReference type="GO" id="GO:0016020">
    <property type="term" value="C:membrane"/>
    <property type="evidence" value="ECO:0007669"/>
    <property type="project" value="InterPro"/>
</dbReference>
<reference evidence="6 7" key="1">
    <citation type="journal article" date="2024" name="Plant J.">
        <title>Genome sequences and population genomics reveal climatic adaptation and genomic divergence between two closely related sweetgum species.</title>
        <authorList>
            <person name="Xu W.Q."/>
            <person name="Ren C.Q."/>
            <person name="Zhang X.Y."/>
            <person name="Comes H.P."/>
            <person name="Liu X.H."/>
            <person name="Li Y.G."/>
            <person name="Kettle C.J."/>
            <person name="Jalonen R."/>
            <person name="Gaisberger H."/>
            <person name="Ma Y.Z."/>
            <person name="Qiu Y.X."/>
        </authorList>
    </citation>
    <scope>NUCLEOTIDE SEQUENCE [LARGE SCALE GENOMIC DNA]</scope>
    <source>
        <strain evidence="6">Hangzhou</strain>
    </source>
</reference>
<comment type="caution">
    <text evidence="6">The sequence shown here is derived from an EMBL/GenBank/DDBJ whole genome shotgun (WGS) entry which is preliminary data.</text>
</comment>
<feature type="domain" description="Bicarbonate transporter-like transmembrane" evidence="3">
    <location>
        <begin position="518"/>
        <end position="575"/>
    </location>
</feature>
<evidence type="ECO:0000313" key="6">
    <source>
        <dbReference type="EMBL" id="KAK9287459.1"/>
    </source>
</evidence>
<keyword evidence="2" id="KW-1133">Transmembrane helix</keyword>
<protein>
    <recommendedName>
        <fullName evidence="8">Retrotransposon gag domain-containing protein</fullName>
    </recommendedName>
</protein>
<feature type="domain" description="Retrotransposon gag" evidence="4">
    <location>
        <begin position="259"/>
        <end position="342"/>
    </location>
</feature>
<proteinExistence type="predicted"/>
<feature type="transmembrane region" description="Helical" evidence="2">
    <location>
        <begin position="524"/>
        <end position="542"/>
    </location>
</feature>
<keyword evidence="7" id="KW-1185">Reference proteome</keyword>
<evidence type="ECO:0000259" key="4">
    <source>
        <dbReference type="Pfam" id="PF03732"/>
    </source>
</evidence>
<feature type="region of interest" description="Disordered" evidence="1">
    <location>
        <begin position="120"/>
        <end position="180"/>
    </location>
</feature>
<feature type="domain" description="Transposase-associated" evidence="5">
    <location>
        <begin position="468"/>
        <end position="516"/>
    </location>
</feature>
<dbReference type="InterPro" id="IPR005162">
    <property type="entry name" value="Retrotrans_gag_dom"/>
</dbReference>
<evidence type="ECO:0000313" key="7">
    <source>
        <dbReference type="Proteomes" id="UP001415857"/>
    </source>
</evidence>
<evidence type="ECO:0000259" key="5">
    <source>
        <dbReference type="Pfam" id="PF13963"/>
    </source>
</evidence>
<keyword evidence="2" id="KW-0472">Membrane</keyword>
<evidence type="ECO:0000259" key="3">
    <source>
        <dbReference type="Pfam" id="PF00955"/>
    </source>
</evidence>